<keyword evidence="9" id="KW-0227">DNA damage</keyword>
<keyword evidence="18" id="KW-0511">Multifunctional enzyme</keyword>
<keyword evidence="11" id="KW-0269">Exonuclease</keyword>
<dbReference type="NCBIfam" id="TIGR02779">
    <property type="entry name" value="NHEJ_ligase_lig"/>
    <property type="match status" value="1"/>
</dbReference>
<evidence type="ECO:0000256" key="13">
    <source>
        <dbReference type="ARBA" id="ARBA00022932"/>
    </source>
</evidence>
<dbReference type="InterPro" id="IPR033651">
    <property type="entry name" value="PaeLigD_Pol-like"/>
</dbReference>
<feature type="compositionally biased region" description="Basic residues" evidence="21">
    <location>
        <begin position="239"/>
        <end position="312"/>
    </location>
</feature>
<keyword evidence="13" id="KW-0239">DNA-directed DNA polymerase</keyword>
<evidence type="ECO:0000313" key="23">
    <source>
        <dbReference type="EMBL" id="WAS93568.1"/>
    </source>
</evidence>
<keyword evidence="8" id="KW-0547">Nucleotide-binding</keyword>
<dbReference type="InterPro" id="IPR014143">
    <property type="entry name" value="NHEJ_ligase_prk"/>
</dbReference>
<dbReference type="PANTHER" id="PTHR42705:SF2">
    <property type="entry name" value="BIFUNCTIONAL NON-HOMOLOGOUS END JOINING PROTEIN LIGD"/>
    <property type="match status" value="1"/>
</dbReference>
<evidence type="ECO:0000256" key="18">
    <source>
        <dbReference type="ARBA" id="ARBA00023268"/>
    </source>
</evidence>
<feature type="compositionally biased region" description="Basic and acidic residues" evidence="21">
    <location>
        <begin position="9"/>
        <end position="20"/>
    </location>
</feature>
<dbReference type="Pfam" id="PF13298">
    <property type="entry name" value="LigD_N"/>
    <property type="match status" value="1"/>
</dbReference>
<evidence type="ECO:0000256" key="4">
    <source>
        <dbReference type="ARBA" id="ARBA00022679"/>
    </source>
</evidence>
<evidence type="ECO:0000256" key="20">
    <source>
        <dbReference type="ARBA" id="ARBA00034003"/>
    </source>
</evidence>
<dbReference type="InterPro" id="IPR012309">
    <property type="entry name" value="DNA_ligase_ATP-dep_C"/>
</dbReference>
<accession>A0ABY7H2S3</accession>
<evidence type="ECO:0000256" key="17">
    <source>
        <dbReference type="ARBA" id="ARBA00023211"/>
    </source>
</evidence>
<keyword evidence="16" id="KW-0234">DNA repair</keyword>
<keyword evidence="10" id="KW-0378">Hydrolase</keyword>
<keyword evidence="6" id="KW-0540">Nuclease</keyword>
<protein>
    <recommendedName>
        <fullName evidence="2">DNA ligase (ATP)</fullName>
        <ecNumber evidence="2">6.5.1.1</ecNumber>
    </recommendedName>
    <alternativeName>
        <fullName evidence="19">NHEJ DNA polymerase</fullName>
    </alternativeName>
</protein>
<feature type="region of interest" description="Disordered" evidence="21">
    <location>
        <begin position="1"/>
        <end position="30"/>
    </location>
</feature>
<dbReference type="Gene3D" id="2.40.50.140">
    <property type="entry name" value="Nucleic acid-binding proteins"/>
    <property type="match status" value="1"/>
</dbReference>
<dbReference type="CDD" id="cd07971">
    <property type="entry name" value="OBF_DNA_ligase_LigD"/>
    <property type="match status" value="1"/>
</dbReference>
<dbReference type="Pfam" id="PF21686">
    <property type="entry name" value="LigD_Prim-Pol"/>
    <property type="match status" value="1"/>
</dbReference>
<dbReference type="NCBIfam" id="TIGR02778">
    <property type="entry name" value="ligD_pol"/>
    <property type="match status" value="1"/>
</dbReference>
<sequence length="939" mass="103757">MSLARYHQKRDFARTPEPRGKSPRSRSQGEFIIHKHAARRLHYDLRLELDGVLKSWAVPKGPSLDPHDKRLAVHVEDHPLEYGKFEGTIPQGEYGGGSVVLWDRGHWYPEGDARADYRAGKLKFRLDGHKLHGAYTLVRMHGRRDDDHDNWLLIKEDDEEASDDGEALVRDQPESIVSGRTVEEIAAGVPARKKKAARKTTNKQAADKPSNSKARRSAANKPARNDAANAAVKSTARTAGKKNKKAATKKAATKKAATKKAAPKKAATKKAAPKKAAPKKAAKKATSKKAAAKKTTRRPRAARKKSSKRATAAKKSTPERPLPARVAPELATLVEKVPPGDDWCHEIKFDGYRLLVRLDGDDIRLITRGEQDWTERLAPLAKSLQQRLGERRLLVDGELVHVDEDGLTHFGPLQAALAEDRTGELVFYAFDLLNLDGHDLRPLPLLERKELLAELLPPEDAPGRVRLSEHIVGGGEELLARACSLGLEGILSKRADAPYRSGRTRDWLKIKCGRRQEVVIGGYATARSGPRALGALLVGVFDDDGALQYAGKVGTGFDFAEAARLKKLLSEREASRSPFAKRLPTGLGDTHFVRPDLVAEVRFGEWTSDGRMRHPVYEGLREDKRPRQVHREVPAATPAAGAAQVLGVPLSNPGRVLWPDDKITKRDLAEYYAEIVDWILPHVVDRPLSLVRCPDGLGKPCFFQRHLRHDLPEGISTLEIEGDDEPGYVYVRDERGLIGLAQIGALELHAWGATVADPDGPDRMVLDLDPAEDVPWDMVKGAARAMRERLAQLDLDSFLKTTGGKGLHVVVPLTAGRQTWADVKAFARGIAREFALADPEHFVDVAAKHKRRGKIYVDYLRNDRGATSVAAYSPRARPGATVSVPLRWTELAGLTDPRAYDLDSTVARLAKLRGDPWRELTRVRQSLTAARLREVSGKT</sequence>
<dbReference type="CDD" id="cd07906">
    <property type="entry name" value="Adenylation_DNA_ligase_LigD_LigC"/>
    <property type="match status" value="1"/>
</dbReference>
<keyword evidence="24" id="KW-1185">Reference proteome</keyword>
<dbReference type="InterPro" id="IPR014144">
    <property type="entry name" value="LigD_PE_domain"/>
</dbReference>
<dbReference type="EC" id="6.5.1.1" evidence="2"/>
<reference evidence="23" key="1">
    <citation type="submission" date="2022-11" db="EMBL/GenBank/DDBJ databases">
        <title>Minimal conservation of predation-associated metabolite biosynthetic gene clusters underscores biosynthetic potential of Myxococcota including descriptions for ten novel species: Archangium lansinium sp. nov., Myxococcus landrumus sp. nov., Nannocystis bai.</title>
        <authorList>
            <person name="Ahearne A."/>
            <person name="Stevens C."/>
            <person name="Dowd S."/>
        </authorList>
    </citation>
    <scope>NUCLEOTIDE SEQUENCE</scope>
    <source>
        <strain evidence="23">Fl3</strain>
    </source>
</reference>
<proteinExistence type="predicted"/>
<evidence type="ECO:0000256" key="21">
    <source>
        <dbReference type="SAM" id="MobiDB-lite"/>
    </source>
</evidence>
<evidence type="ECO:0000256" key="8">
    <source>
        <dbReference type="ARBA" id="ARBA00022741"/>
    </source>
</evidence>
<name>A0ABY7H2S3_9BACT</name>
<evidence type="ECO:0000256" key="7">
    <source>
        <dbReference type="ARBA" id="ARBA00022723"/>
    </source>
</evidence>
<dbReference type="InterPro" id="IPR014145">
    <property type="entry name" value="LigD_pol_dom"/>
</dbReference>
<comment type="catalytic activity">
    <reaction evidence="20">
        <text>ATP + (deoxyribonucleotide)n-3'-hydroxyl + 5'-phospho-(deoxyribonucleotide)m = (deoxyribonucleotide)n+m + AMP + diphosphate.</text>
        <dbReference type="EC" id="6.5.1.1"/>
    </reaction>
</comment>
<evidence type="ECO:0000313" key="24">
    <source>
        <dbReference type="Proteomes" id="UP001164459"/>
    </source>
</evidence>
<evidence type="ECO:0000256" key="12">
    <source>
        <dbReference type="ARBA" id="ARBA00022840"/>
    </source>
</evidence>
<evidence type="ECO:0000259" key="22">
    <source>
        <dbReference type="PROSITE" id="PS50160"/>
    </source>
</evidence>
<dbReference type="Gene3D" id="3.30.1490.70">
    <property type="match status" value="1"/>
</dbReference>
<dbReference type="CDD" id="cd04862">
    <property type="entry name" value="PaeLigD_Pol_like"/>
    <property type="match status" value="1"/>
</dbReference>
<dbReference type="SUPFAM" id="SSF56091">
    <property type="entry name" value="DNA ligase/mRNA capping enzyme, catalytic domain"/>
    <property type="match status" value="1"/>
</dbReference>
<dbReference type="NCBIfam" id="TIGR02776">
    <property type="entry name" value="NHEJ_ligase_prk"/>
    <property type="match status" value="1"/>
</dbReference>
<keyword evidence="17" id="KW-0464">Manganese</keyword>
<keyword evidence="12" id="KW-0067">ATP-binding</keyword>
<evidence type="ECO:0000256" key="2">
    <source>
        <dbReference type="ARBA" id="ARBA00012727"/>
    </source>
</evidence>
<keyword evidence="14" id="KW-0238">DNA-binding</keyword>
<dbReference type="EMBL" id="CP114040">
    <property type="protein sequence ID" value="WAS93568.1"/>
    <property type="molecule type" value="Genomic_DNA"/>
</dbReference>
<keyword evidence="3 23" id="KW-0436">Ligase</keyword>
<evidence type="ECO:0000256" key="16">
    <source>
        <dbReference type="ARBA" id="ARBA00023204"/>
    </source>
</evidence>
<dbReference type="RefSeq" id="WP_269035907.1">
    <property type="nucleotide sequence ID" value="NZ_CP114040.1"/>
</dbReference>
<dbReference type="Pfam" id="PF04679">
    <property type="entry name" value="DNA_ligase_A_C"/>
    <property type="match status" value="1"/>
</dbReference>
<evidence type="ECO:0000256" key="9">
    <source>
        <dbReference type="ARBA" id="ARBA00022763"/>
    </source>
</evidence>
<dbReference type="SUPFAM" id="SSF50249">
    <property type="entry name" value="Nucleic acid-binding proteins"/>
    <property type="match status" value="1"/>
</dbReference>
<dbReference type="PROSITE" id="PS50160">
    <property type="entry name" value="DNA_LIGASE_A3"/>
    <property type="match status" value="1"/>
</dbReference>
<evidence type="ECO:0000256" key="6">
    <source>
        <dbReference type="ARBA" id="ARBA00022722"/>
    </source>
</evidence>
<dbReference type="PANTHER" id="PTHR42705">
    <property type="entry name" value="BIFUNCTIONAL NON-HOMOLOGOUS END JOINING PROTEIN LIGD"/>
    <property type="match status" value="1"/>
</dbReference>
<evidence type="ECO:0000256" key="11">
    <source>
        <dbReference type="ARBA" id="ARBA00022839"/>
    </source>
</evidence>
<feature type="domain" description="ATP-dependent DNA ligase family profile" evidence="22">
    <location>
        <begin position="418"/>
        <end position="511"/>
    </location>
</feature>
<dbReference type="Proteomes" id="UP001164459">
    <property type="component" value="Chromosome"/>
</dbReference>
<evidence type="ECO:0000256" key="19">
    <source>
        <dbReference type="ARBA" id="ARBA00029943"/>
    </source>
</evidence>
<keyword evidence="7" id="KW-0479">Metal-binding</keyword>
<evidence type="ECO:0000256" key="14">
    <source>
        <dbReference type="ARBA" id="ARBA00023125"/>
    </source>
</evidence>
<keyword evidence="5" id="KW-0548">Nucleotidyltransferase</keyword>
<dbReference type="Pfam" id="PF01068">
    <property type="entry name" value="DNA_ligase_A_M"/>
    <property type="match status" value="1"/>
</dbReference>
<dbReference type="InterPro" id="IPR014146">
    <property type="entry name" value="LigD_ligase_dom"/>
</dbReference>
<dbReference type="InterPro" id="IPR012340">
    <property type="entry name" value="NA-bd_OB-fold"/>
</dbReference>
<organism evidence="23 24">
    <name type="scientific">Nannocystis punicea</name>
    <dbReference type="NCBI Taxonomy" id="2995304"/>
    <lineage>
        <taxon>Bacteria</taxon>
        <taxon>Pseudomonadati</taxon>
        <taxon>Myxococcota</taxon>
        <taxon>Polyangia</taxon>
        <taxon>Nannocystales</taxon>
        <taxon>Nannocystaceae</taxon>
        <taxon>Nannocystis</taxon>
    </lineage>
</organism>
<evidence type="ECO:0000256" key="15">
    <source>
        <dbReference type="ARBA" id="ARBA00023172"/>
    </source>
</evidence>
<feature type="compositionally biased region" description="Basic residues" evidence="21">
    <location>
        <begin position="191"/>
        <end position="201"/>
    </location>
</feature>
<gene>
    <name evidence="23" type="primary">ligD</name>
    <name evidence="23" type="ORF">O0S08_46135</name>
</gene>
<dbReference type="GO" id="GO:0003910">
    <property type="term" value="F:DNA ligase (ATP) activity"/>
    <property type="evidence" value="ECO:0007669"/>
    <property type="project" value="UniProtKB-EC"/>
</dbReference>
<evidence type="ECO:0000256" key="5">
    <source>
        <dbReference type="ARBA" id="ARBA00022695"/>
    </source>
</evidence>
<feature type="region of interest" description="Disordered" evidence="21">
    <location>
        <begin position="181"/>
        <end position="324"/>
    </location>
</feature>
<dbReference type="NCBIfam" id="TIGR02777">
    <property type="entry name" value="LigD_PE_dom"/>
    <property type="match status" value="1"/>
</dbReference>
<dbReference type="InterPro" id="IPR012310">
    <property type="entry name" value="DNA_ligase_ATP-dep_cent"/>
</dbReference>
<keyword evidence="15" id="KW-0233">DNA recombination</keyword>
<evidence type="ECO:0000256" key="10">
    <source>
        <dbReference type="ARBA" id="ARBA00022801"/>
    </source>
</evidence>
<evidence type="ECO:0000256" key="3">
    <source>
        <dbReference type="ARBA" id="ARBA00022598"/>
    </source>
</evidence>
<keyword evidence="4" id="KW-0808">Transferase</keyword>
<dbReference type="InterPro" id="IPR052171">
    <property type="entry name" value="NHEJ_LigD"/>
</dbReference>
<dbReference type="Gene3D" id="3.30.470.30">
    <property type="entry name" value="DNA ligase/mRNA capping enzyme"/>
    <property type="match status" value="1"/>
</dbReference>
<dbReference type="Gene3D" id="3.90.920.10">
    <property type="entry name" value="DNA primase, PRIM domain"/>
    <property type="match status" value="1"/>
</dbReference>
<comment type="cofactor">
    <cofactor evidence="1">
        <name>Mn(2+)</name>
        <dbReference type="ChEBI" id="CHEBI:29035"/>
    </cofactor>
</comment>
<evidence type="ECO:0000256" key="1">
    <source>
        <dbReference type="ARBA" id="ARBA00001936"/>
    </source>
</evidence>